<feature type="domain" description="6-phospho-N-acetylmuramidase N-terminal" evidence="2">
    <location>
        <begin position="2"/>
        <end position="231"/>
    </location>
</feature>
<dbReference type="Pfam" id="PF05913">
    <property type="entry name" value="MupG_C"/>
    <property type="match status" value="1"/>
</dbReference>
<gene>
    <name evidence="3" type="ORF">FC50_GL000204</name>
</gene>
<dbReference type="InterPro" id="IPR017853">
    <property type="entry name" value="GH"/>
</dbReference>
<feature type="domain" description="6-phospho-N-acetylmuramidase C-terminal" evidence="1">
    <location>
        <begin position="252"/>
        <end position="345"/>
    </location>
</feature>
<dbReference type="Proteomes" id="UP000051922">
    <property type="component" value="Unassembled WGS sequence"/>
</dbReference>
<name>A0A0R1UB72_9LACO</name>
<evidence type="ECO:0000313" key="4">
    <source>
        <dbReference type="Proteomes" id="UP000051922"/>
    </source>
</evidence>
<dbReference type="InterPro" id="IPR029000">
    <property type="entry name" value="Cyclophilin-like_dom_sf"/>
</dbReference>
<protein>
    <recommendedName>
        <fullName evidence="5">Outer surface protein</fullName>
    </recommendedName>
</protein>
<accession>A0A0R1UB72</accession>
<dbReference type="Gene3D" id="2.40.100.10">
    <property type="entry name" value="Cyclophilin-like"/>
    <property type="match status" value="1"/>
</dbReference>
<evidence type="ECO:0000313" key="3">
    <source>
        <dbReference type="EMBL" id="KRL87003.1"/>
    </source>
</evidence>
<dbReference type="RefSeq" id="WP_082405511.1">
    <property type="nucleotide sequence ID" value="NZ_AZFJ01000036.1"/>
</dbReference>
<comment type="caution">
    <text evidence="3">The sequence shown here is derived from an EMBL/GenBank/DDBJ whole genome shotgun (WGS) entry which is preliminary data.</text>
</comment>
<dbReference type="STRING" id="1423783.FC50_GL000204"/>
<keyword evidence="4" id="KW-1185">Reference proteome</keyword>
<dbReference type="PANTHER" id="PTHR38435:SF2">
    <property type="entry name" value="DUF871 DOMAIN-CONTAINING PROTEIN"/>
    <property type="match status" value="1"/>
</dbReference>
<dbReference type="Pfam" id="PF19200">
    <property type="entry name" value="MupG_N"/>
    <property type="match status" value="1"/>
</dbReference>
<dbReference type="Gene3D" id="3.20.20.70">
    <property type="entry name" value="Aldolase class I"/>
    <property type="match status" value="1"/>
</dbReference>
<dbReference type="InterPro" id="IPR008589">
    <property type="entry name" value="MupG"/>
</dbReference>
<proteinExistence type="predicted"/>
<dbReference type="SUPFAM" id="SSF51445">
    <property type="entry name" value="(Trans)glycosidases"/>
    <property type="match status" value="1"/>
</dbReference>
<dbReference type="InterPro" id="IPR013785">
    <property type="entry name" value="Aldolase_TIM"/>
</dbReference>
<dbReference type="PATRIC" id="fig|1423783.4.peg.213"/>
<dbReference type="AlphaFoldDB" id="A0A0R1UB72"/>
<evidence type="ECO:0008006" key="5">
    <source>
        <dbReference type="Google" id="ProtNLM"/>
    </source>
</evidence>
<evidence type="ECO:0000259" key="2">
    <source>
        <dbReference type="Pfam" id="PF19200"/>
    </source>
</evidence>
<reference evidence="3 4" key="1">
    <citation type="journal article" date="2015" name="Genome Announc.">
        <title>Expanding the biotechnology potential of lactobacilli through comparative genomics of 213 strains and associated genera.</title>
        <authorList>
            <person name="Sun Z."/>
            <person name="Harris H.M."/>
            <person name="McCann A."/>
            <person name="Guo C."/>
            <person name="Argimon S."/>
            <person name="Zhang W."/>
            <person name="Yang X."/>
            <person name="Jeffery I.B."/>
            <person name="Cooney J.C."/>
            <person name="Kagawa T.F."/>
            <person name="Liu W."/>
            <person name="Song Y."/>
            <person name="Salvetti E."/>
            <person name="Wrobel A."/>
            <person name="Rasinkangas P."/>
            <person name="Parkhill J."/>
            <person name="Rea M.C."/>
            <person name="O'Sullivan O."/>
            <person name="Ritari J."/>
            <person name="Douillard F.P."/>
            <person name="Paul Ross R."/>
            <person name="Yang R."/>
            <person name="Briner A.E."/>
            <person name="Felis G.E."/>
            <person name="de Vos W.M."/>
            <person name="Barrangou R."/>
            <person name="Klaenhammer T.R."/>
            <person name="Caufield P.W."/>
            <person name="Cui Y."/>
            <person name="Zhang H."/>
            <person name="O'Toole P.W."/>
        </authorList>
    </citation>
    <scope>NUCLEOTIDE SEQUENCE [LARGE SCALE GENOMIC DNA]</scope>
    <source>
        <strain evidence="3 4">DSM 15945</strain>
    </source>
</reference>
<dbReference type="InterPro" id="IPR043894">
    <property type="entry name" value="MupG_C"/>
</dbReference>
<sequence>MLGFSVYLSRELDAGTHEYIHQMAQTGYETVFTSLHIPEDDVNVLLTRLRQLTAWCQEEQMQVVADVSADGFERLGWSLQDYQTVSSTGLTGLRIDDGINMRDVALLSNHMLVALNASTLSEQDLTTLRTEQANFDNIEAWHNYYPRPETGLDRQWFLSKNQWLHQHGLKVMAFVPGDGQRRGPLFKGLPTLEEHRQIRPIWATVDLLNLDVDSVFVGDETVTEDTMKTIAAYVQTEIISLHVSGLPEKLQGTEWHNRPDVARDVIRFQEARTRQLLSTEPGEVAQSRPVGSLTVDNSRYGRYAGEIQITRHDLPADKAVNVVGRVCQADRVALDLIDADRAVQLVTDD</sequence>
<evidence type="ECO:0000259" key="1">
    <source>
        <dbReference type="Pfam" id="PF05913"/>
    </source>
</evidence>
<dbReference type="EMBL" id="AZFJ01000036">
    <property type="protein sequence ID" value="KRL87003.1"/>
    <property type="molecule type" value="Genomic_DNA"/>
</dbReference>
<dbReference type="PANTHER" id="PTHR38435">
    <property type="match status" value="1"/>
</dbReference>
<dbReference type="SUPFAM" id="SSF50891">
    <property type="entry name" value="Cyclophilin-like"/>
    <property type="match status" value="1"/>
</dbReference>
<dbReference type="OrthoDB" id="5809921at2"/>
<organism evidence="3 4">
    <name type="scientific">Lacticaseibacillus pantheris DSM 15945 = JCM 12539 = NBRC 106106</name>
    <dbReference type="NCBI Taxonomy" id="1423783"/>
    <lineage>
        <taxon>Bacteria</taxon>
        <taxon>Bacillati</taxon>
        <taxon>Bacillota</taxon>
        <taxon>Bacilli</taxon>
        <taxon>Lactobacillales</taxon>
        <taxon>Lactobacillaceae</taxon>
        <taxon>Lacticaseibacillus</taxon>
    </lineage>
</organism>
<dbReference type="InterPro" id="IPR043797">
    <property type="entry name" value="MupG_N"/>
</dbReference>